<accession>A0A026WCA8</accession>
<evidence type="ECO:0000313" key="2">
    <source>
        <dbReference type="Proteomes" id="UP000053097"/>
    </source>
</evidence>
<dbReference type="EMBL" id="KK107279">
    <property type="protein sequence ID" value="EZA53593.1"/>
    <property type="molecule type" value="Genomic_DNA"/>
</dbReference>
<dbReference type="InterPro" id="IPR036397">
    <property type="entry name" value="RNaseH_sf"/>
</dbReference>
<dbReference type="Gene3D" id="3.30.420.10">
    <property type="entry name" value="Ribonuclease H-like superfamily/Ribonuclease H"/>
    <property type="match status" value="1"/>
</dbReference>
<dbReference type="PANTHER" id="PTHR38681:SF1">
    <property type="entry name" value="RETROVIRUS-RELATED POL POLYPROTEIN FROM TRANSPOSON 412-LIKE PROTEIN"/>
    <property type="match status" value="1"/>
</dbReference>
<dbReference type="STRING" id="2015173.A0A026WCA8"/>
<name>A0A026WCA8_OOCBI</name>
<dbReference type="Proteomes" id="UP000053097">
    <property type="component" value="Unassembled WGS sequence"/>
</dbReference>
<dbReference type="PANTHER" id="PTHR38681">
    <property type="entry name" value="RETROVIRUS-RELATED POL POLYPROTEIN FROM TRANSPOSON 412-LIKE PROTEIN-RELATED"/>
    <property type="match status" value="1"/>
</dbReference>
<dbReference type="AlphaFoldDB" id="A0A026WCA8"/>
<protein>
    <recommendedName>
        <fullName evidence="3">Integrase catalytic domain-containing protein</fullName>
    </recommendedName>
</protein>
<sequence length="220" mass="25008">MTNMVGCERIRTSAYHPASNSILERKTLKSAIMCHANANWIDVLPTVMLGLRTCFKEDIQASPADMLYGSSLRILGEFFIEEDPPSDPEIFLEKHRLHMREIKSSLTSHHQRKTTFFHKSLFDCSHVWLRADAVRKSLQPPYSGPFRDVERINDNLFSIDISGKTVNVSTECLKPAFLPKDFVEVRSPSTFVASVTPVLPPAIMRPLRTYLDPKKVNFAT</sequence>
<gene>
    <name evidence="1" type="ORF">X777_06949</name>
</gene>
<evidence type="ECO:0008006" key="3">
    <source>
        <dbReference type="Google" id="ProtNLM"/>
    </source>
</evidence>
<dbReference type="OrthoDB" id="7693345at2759"/>
<dbReference type="GO" id="GO:0003676">
    <property type="term" value="F:nucleic acid binding"/>
    <property type="evidence" value="ECO:0007669"/>
    <property type="project" value="InterPro"/>
</dbReference>
<dbReference type="OMA" id="MCHANAN"/>
<keyword evidence="2" id="KW-1185">Reference proteome</keyword>
<proteinExistence type="predicted"/>
<evidence type="ECO:0000313" key="1">
    <source>
        <dbReference type="EMBL" id="EZA53593.1"/>
    </source>
</evidence>
<reference evidence="1 2" key="1">
    <citation type="journal article" date="2014" name="Curr. Biol.">
        <title>The genome of the clonal raider ant Cerapachys biroi.</title>
        <authorList>
            <person name="Oxley P.R."/>
            <person name="Ji L."/>
            <person name="Fetter-Pruneda I."/>
            <person name="McKenzie S.K."/>
            <person name="Li C."/>
            <person name="Hu H."/>
            <person name="Zhang G."/>
            <person name="Kronauer D.J."/>
        </authorList>
    </citation>
    <scope>NUCLEOTIDE SEQUENCE [LARGE SCALE GENOMIC DNA]</scope>
</reference>
<organism evidence="1 2">
    <name type="scientific">Ooceraea biroi</name>
    <name type="common">Clonal raider ant</name>
    <name type="synonym">Cerapachys biroi</name>
    <dbReference type="NCBI Taxonomy" id="2015173"/>
    <lineage>
        <taxon>Eukaryota</taxon>
        <taxon>Metazoa</taxon>
        <taxon>Ecdysozoa</taxon>
        <taxon>Arthropoda</taxon>
        <taxon>Hexapoda</taxon>
        <taxon>Insecta</taxon>
        <taxon>Pterygota</taxon>
        <taxon>Neoptera</taxon>
        <taxon>Endopterygota</taxon>
        <taxon>Hymenoptera</taxon>
        <taxon>Apocrita</taxon>
        <taxon>Aculeata</taxon>
        <taxon>Formicoidea</taxon>
        <taxon>Formicidae</taxon>
        <taxon>Dorylinae</taxon>
        <taxon>Ooceraea</taxon>
    </lineage>
</organism>